<feature type="non-terminal residue" evidence="1">
    <location>
        <position position="1"/>
    </location>
</feature>
<name>A0A382KLD2_9ZZZZ</name>
<proteinExistence type="predicted"/>
<dbReference type="AlphaFoldDB" id="A0A382KLD2"/>
<accession>A0A382KLD2</accession>
<sequence length="40" mass="4308">VSGKTKSGVNDGADELDTTTFQFFHRLLNVVAVERDIVGA</sequence>
<protein>
    <submittedName>
        <fullName evidence="1">Uncharacterized protein</fullName>
    </submittedName>
</protein>
<organism evidence="1">
    <name type="scientific">marine metagenome</name>
    <dbReference type="NCBI Taxonomy" id="408172"/>
    <lineage>
        <taxon>unclassified sequences</taxon>
        <taxon>metagenomes</taxon>
        <taxon>ecological metagenomes</taxon>
    </lineage>
</organism>
<evidence type="ECO:0000313" key="1">
    <source>
        <dbReference type="EMBL" id="SVC23491.1"/>
    </source>
</evidence>
<reference evidence="1" key="1">
    <citation type="submission" date="2018-05" db="EMBL/GenBank/DDBJ databases">
        <authorList>
            <person name="Lanie J.A."/>
            <person name="Ng W.-L."/>
            <person name="Kazmierczak K.M."/>
            <person name="Andrzejewski T.M."/>
            <person name="Davidsen T.M."/>
            <person name="Wayne K.J."/>
            <person name="Tettelin H."/>
            <person name="Glass J.I."/>
            <person name="Rusch D."/>
            <person name="Podicherti R."/>
            <person name="Tsui H.-C.T."/>
            <person name="Winkler M.E."/>
        </authorList>
    </citation>
    <scope>NUCLEOTIDE SEQUENCE</scope>
</reference>
<dbReference type="EMBL" id="UINC01080499">
    <property type="protein sequence ID" value="SVC23491.1"/>
    <property type="molecule type" value="Genomic_DNA"/>
</dbReference>
<gene>
    <name evidence="1" type="ORF">METZ01_LOCUS276345</name>
</gene>